<evidence type="ECO:0000313" key="2">
    <source>
        <dbReference type="EMBL" id="AYV48754.1"/>
    </source>
</evidence>
<sequence>MITLVFWLMAAGMLAASVFAGSLRLWPLTVIILALCWDNAIVAAGALIGGGDLLFALSVPRYVAHGLLTPLLIPIVFWIAKLRLRAWMWILTALLVALGAYTEILGLDLVLKEYGGTLRYAHAAASPPVPSIVTVLVLIGVGVLLWRRAGVPWLCLGALAMFGSAASGVFWLGNAGELALIGSILATAAALRSKAAPAR</sequence>
<evidence type="ECO:0000313" key="3">
    <source>
        <dbReference type="EMBL" id="PLR10286.1"/>
    </source>
</evidence>
<organism evidence="3 4">
    <name type="scientific">Caulobacter flavus</name>
    <dbReference type="NCBI Taxonomy" id="1679497"/>
    <lineage>
        <taxon>Bacteria</taxon>
        <taxon>Pseudomonadati</taxon>
        <taxon>Pseudomonadota</taxon>
        <taxon>Alphaproteobacteria</taxon>
        <taxon>Caulobacterales</taxon>
        <taxon>Caulobacteraceae</taxon>
        <taxon>Caulobacter</taxon>
    </lineage>
</organism>
<evidence type="ECO:0000313" key="4">
    <source>
        <dbReference type="Proteomes" id="UP000234483"/>
    </source>
</evidence>
<keyword evidence="1" id="KW-0812">Transmembrane</keyword>
<feature type="transmembrane region" description="Helical" evidence="1">
    <location>
        <begin position="62"/>
        <end position="80"/>
    </location>
</feature>
<evidence type="ECO:0000256" key="1">
    <source>
        <dbReference type="SAM" id="Phobius"/>
    </source>
</evidence>
<accession>A0A2N5CQL5</accession>
<name>A0A2N5CQL5_9CAUL</name>
<feature type="transmembrane region" description="Helical" evidence="1">
    <location>
        <begin position="30"/>
        <end position="55"/>
    </location>
</feature>
<feature type="transmembrane region" description="Helical" evidence="1">
    <location>
        <begin position="151"/>
        <end position="172"/>
    </location>
</feature>
<dbReference type="KEGG" id="cfh:C1707_22215"/>
<feature type="transmembrane region" description="Helical" evidence="1">
    <location>
        <begin position="86"/>
        <end position="111"/>
    </location>
</feature>
<dbReference type="Proteomes" id="UP000234483">
    <property type="component" value="Unassembled WGS sequence"/>
</dbReference>
<dbReference type="EMBL" id="PJRQ01000038">
    <property type="protein sequence ID" value="PLR10286.1"/>
    <property type="molecule type" value="Genomic_DNA"/>
</dbReference>
<dbReference type="OrthoDB" id="7188330at2"/>
<gene>
    <name evidence="2" type="ORF">C1707_22215</name>
    <name evidence="3" type="ORF">CFHF_17380</name>
</gene>
<evidence type="ECO:0000313" key="5">
    <source>
        <dbReference type="Proteomes" id="UP000281192"/>
    </source>
</evidence>
<feature type="transmembrane region" description="Helical" evidence="1">
    <location>
        <begin position="123"/>
        <end position="145"/>
    </location>
</feature>
<protein>
    <submittedName>
        <fullName evidence="3">Uncharacterized protein</fullName>
    </submittedName>
</protein>
<keyword evidence="5" id="KW-1185">Reference proteome</keyword>
<reference evidence="3 4" key="1">
    <citation type="submission" date="2017-12" db="EMBL/GenBank/DDBJ databases">
        <title>The genome sequence of Caulobacter flavus CGMCC1 15093.</title>
        <authorList>
            <person name="Gao J."/>
            <person name="Mao X."/>
            <person name="Sun J."/>
        </authorList>
    </citation>
    <scope>NUCLEOTIDE SEQUENCE [LARGE SCALE GENOMIC DNA]</scope>
    <source>
        <strain evidence="3 4">CGMCC1 15093</strain>
    </source>
</reference>
<dbReference type="RefSeq" id="WP_101714249.1">
    <property type="nucleotide sequence ID" value="NZ_CP026100.1"/>
</dbReference>
<reference evidence="2 5" key="2">
    <citation type="submission" date="2018-01" db="EMBL/GenBank/DDBJ databases">
        <title>Complete genome sequence of Caulobacter flavus RHGG3.</title>
        <authorList>
            <person name="Yang E."/>
        </authorList>
    </citation>
    <scope>NUCLEOTIDE SEQUENCE [LARGE SCALE GENOMIC DNA]</scope>
    <source>
        <strain evidence="2 5">RHGG3</strain>
    </source>
</reference>
<keyword evidence="1" id="KW-1133">Transmembrane helix</keyword>
<dbReference type="Proteomes" id="UP000281192">
    <property type="component" value="Chromosome"/>
</dbReference>
<proteinExistence type="predicted"/>
<dbReference type="AlphaFoldDB" id="A0A2N5CQL5"/>
<dbReference type="EMBL" id="CP026100">
    <property type="protein sequence ID" value="AYV48754.1"/>
    <property type="molecule type" value="Genomic_DNA"/>
</dbReference>
<keyword evidence="1" id="KW-0472">Membrane</keyword>